<protein>
    <recommendedName>
        <fullName evidence="4">Murein L,D-transpeptidase catalytic domain family protein</fullName>
    </recommendedName>
</protein>
<accession>A0A367GT13</accession>
<reference evidence="2 3" key="1">
    <citation type="submission" date="2018-05" db="EMBL/GenBank/DDBJ databases">
        <title>Mucilaginibacter hurinus sp. nov., isolated from briquette warehouse soil.</title>
        <authorList>
            <person name="Choi L."/>
        </authorList>
    </citation>
    <scope>NUCLEOTIDE SEQUENCE [LARGE SCALE GENOMIC DNA]</scope>
    <source>
        <strain evidence="2 3">ZR32</strain>
    </source>
</reference>
<proteinExistence type="predicted"/>
<comment type="caution">
    <text evidence="2">The sequence shown here is derived from an EMBL/GenBank/DDBJ whole genome shotgun (WGS) entry which is preliminary data.</text>
</comment>
<dbReference type="PANTHER" id="PTHR38477:SF1">
    <property type="entry name" value="MUREIN L,D-TRANSPEPTIDASE CATALYTIC DOMAIN FAMILY PROTEIN"/>
    <property type="match status" value="1"/>
</dbReference>
<evidence type="ECO:0008006" key="4">
    <source>
        <dbReference type="Google" id="ProtNLM"/>
    </source>
</evidence>
<dbReference type="Pfam" id="PF13645">
    <property type="entry name" value="YkuD_2"/>
    <property type="match status" value="1"/>
</dbReference>
<evidence type="ECO:0000313" key="2">
    <source>
        <dbReference type="EMBL" id="RCH56308.1"/>
    </source>
</evidence>
<keyword evidence="1" id="KW-0472">Membrane</keyword>
<keyword evidence="1" id="KW-0812">Transmembrane</keyword>
<name>A0A367GT13_9SPHI</name>
<organism evidence="2 3">
    <name type="scientific">Mucilaginibacter hurinus</name>
    <dbReference type="NCBI Taxonomy" id="2201324"/>
    <lineage>
        <taxon>Bacteria</taxon>
        <taxon>Pseudomonadati</taxon>
        <taxon>Bacteroidota</taxon>
        <taxon>Sphingobacteriia</taxon>
        <taxon>Sphingobacteriales</taxon>
        <taxon>Sphingobacteriaceae</taxon>
        <taxon>Mucilaginibacter</taxon>
    </lineage>
</organism>
<sequence>MRKYFWWMICALMVVSSVTFISWGPVHESKPVIENNKTAPARALSAKEMFGQYVADVYSTAQLQQTGLDIAVLQKAITGYYNLKIAGKLPQNSNVITVIDFNKPSREKRMWIVDLATKAMLLHTWVSHGQGSGNDMATAFSNTEHSHQSSLGFYVTDDVYYGKHGRSLKLDGMDAGFNSNARARAVVVHAADYVSQGTINTLGRLGRSHGCPAVSPAVSDMVINTIKGKTMLFIAGKDNSYTSKYINEDAAALFLNPQAPVAEAPAALATI</sequence>
<gene>
    <name evidence="2" type="ORF">DJ568_00125</name>
</gene>
<dbReference type="Proteomes" id="UP000253209">
    <property type="component" value="Unassembled WGS sequence"/>
</dbReference>
<dbReference type="OrthoDB" id="9815195at2"/>
<keyword evidence="3" id="KW-1185">Reference proteome</keyword>
<dbReference type="AlphaFoldDB" id="A0A367GT13"/>
<feature type="transmembrane region" description="Helical" evidence="1">
    <location>
        <begin position="5"/>
        <end position="26"/>
    </location>
</feature>
<dbReference type="InterPro" id="IPR032676">
    <property type="entry name" value="YkuD_2"/>
</dbReference>
<keyword evidence="1" id="KW-1133">Transmembrane helix</keyword>
<dbReference type="RefSeq" id="WP_114003206.1">
    <property type="nucleotide sequence ID" value="NZ_QGDC01000001.1"/>
</dbReference>
<dbReference type="PANTHER" id="PTHR38477">
    <property type="entry name" value="HYPOTHETICAL EXPORTED PROTEIN"/>
    <property type="match status" value="1"/>
</dbReference>
<evidence type="ECO:0000313" key="3">
    <source>
        <dbReference type="Proteomes" id="UP000253209"/>
    </source>
</evidence>
<evidence type="ECO:0000256" key="1">
    <source>
        <dbReference type="SAM" id="Phobius"/>
    </source>
</evidence>
<dbReference type="EMBL" id="QGDC01000001">
    <property type="protein sequence ID" value="RCH56308.1"/>
    <property type="molecule type" value="Genomic_DNA"/>
</dbReference>